<evidence type="ECO:0000256" key="1">
    <source>
        <dbReference type="SAM" id="MobiDB-lite"/>
    </source>
</evidence>
<feature type="chain" id="PRO_5045477297" description="DUF6777 domain-containing protein" evidence="2">
    <location>
        <begin position="28"/>
        <end position="306"/>
    </location>
</feature>
<feature type="domain" description="DUF6777" evidence="3">
    <location>
        <begin position="64"/>
        <end position="216"/>
    </location>
</feature>
<dbReference type="PROSITE" id="PS51257">
    <property type="entry name" value="PROKAR_LIPOPROTEIN"/>
    <property type="match status" value="1"/>
</dbReference>
<organism evidence="4 5">
    <name type="scientific">Nonomuraea monospora</name>
    <dbReference type="NCBI Taxonomy" id="568818"/>
    <lineage>
        <taxon>Bacteria</taxon>
        <taxon>Bacillati</taxon>
        <taxon>Actinomycetota</taxon>
        <taxon>Actinomycetes</taxon>
        <taxon>Streptosporangiales</taxon>
        <taxon>Streptosporangiaceae</taxon>
        <taxon>Nonomuraea</taxon>
    </lineage>
</organism>
<dbReference type="Pfam" id="PF20568">
    <property type="entry name" value="DUF6777"/>
    <property type="match status" value="1"/>
</dbReference>
<evidence type="ECO:0000313" key="4">
    <source>
        <dbReference type="EMBL" id="GAA2208884.1"/>
    </source>
</evidence>
<reference evidence="5" key="1">
    <citation type="journal article" date="2019" name="Int. J. Syst. Evol. Microbiol.">
        <title>The Global Catalogue of Microorganisms (GCM) 10K type strain sequencing project: providing services to taxonomists for standard genome sequencing and annotation.</title>
        <authorList>
            <consortium name="The Broad Institute Genomics Platform"/>
            <consortium name="The Broad Institute Genome Sequencing Center for Infectious Disease"/>
            <person name="Wu L."/>
            <person name="Ma J."/>
        </authorList>
    </citation>
    <scope>NUCLEOTIDE SEQUENCE [LARGE SCALE GENOMIC DNA]</scope>
    <source>
        <strain evidence="5">JCM 16114</strain>
    </source>
</reference>
<dbReference type="Proteomes" id="UP001499843">
    <property type="component" value="Unassembled WGS sequence"/>
</dbReference>
<keyword evidence="5" id="KW-1185">Reference proteome</keyword>
<evidence type="ECO:0000313" key="5">
    <source>
        <dbReference type="Proteomes" id="UP001499843"/>
    </source>
</evidence>
<dbReference type="EMBL" id="BAAAQX010000010">
    <property type="protein sequence ID" value="GAA2208884.1"/>
    <property type="molecule type" value="Genomic_DNA"/>
</dbReference>
<dbReference type="InterPro" id="IPR046704">
    <property type="entry name" value="DUF6777"/>
</dbReference>
<protein>
    <recommendedName>
        <fullName evidence="3">DUF6777 domain-containing protein</fullName>
    </recommendedName>
</protein>
<evidence type="ECO:0000256" key="2">
    <source>
        <dbReference type="SAM" id="SignalP"/>
    </source>
</evidence>
<keyword evidence="2" id="KW-0732">Signal</keyword>
<name>A0ABP5PB61_9ACTN</name>
<gene>
    <name evidence="4" type="ORF">GCM10009850_043420</name>
</gene>
<evidence type="ECO:0000259" key="3">
    <source>
        <dbReference type="Pfam" id="PF20568"/>
    </source>
</evidence>
<feature type="signal peptide" evidence="2">
    <location>
        <begin position="1"/>
        <end position="27"/>
    </location>
</feature>
<proteinExistence type="predicted"/>
<dbReference type="RefSeq" id="WP_344477439.1">
    <property type="nucleotide sequence ID" value="NZ_BAAAQX010000010.1"/>
</dbReference>
<feature type="region of interest" description="Disordered" evidence="1">
    <location>
        <begin position="209"/>
        <end position="306"/>
    </location>
</feature>
<sequence length="306" mass="31845">MYASRRGLLVTLAALLALTLAVASCSAATVRTVTLVAAGVLGDDAFFDIGADNLMNVIAGAGGAVAGDRAGLYGGTTRSTQCSKKKLIKFLKNNPDKAAAWAEVLDMDVAEIPGRVGKLTSVVLRRDVLVKNHGYREGGSTAFHALLQAGIAVLVDSTGTPVVKCDCGNPLLPPDGDVDIDRAKYKGKKWKHFSRKKVAVIEEGDEQPAIKLAQLDPATGQETGEAFDRPTGTEGEQDSAPTPTPDPDRTPTPCPTSTDPQVTTLSPCPEPSEPTDDPTGDPTSDPTDAPTGDPEISDSPSPDPTT</sequence>
<accession>A0ABP5PB61</accession>
<feature type="compositionally biased region" description="Pro residues" evidence="1">
    <location>
        <begin position="242"/>
        <end position="254"/>
    </location>
</feature>
<feature type="compositionally biased region" description="Low complexity" evidence="1">
    <location>
        <begin position="280"/>
        <end position="300"/>
    </location>
</feature>
<comment type="caution">
    <text evidence="4">The sequence shown here is derived from an EMBL/GenBank/DDBJ whole genome shotgun (WGS) entry which is preliminary data.</text>
</comment>